<feature type="active site" evidence="8">
    <location>
        <position position="312"/>
    </location>
</feature>
<feature type="chain" id="PRO_5041029054" description="Membrane-bound lytic murein transglycosylase F" evidence="8">
    <location>
        <begin position="24"/>
        <end position="484"/>
    </location>
</feature>
<dbReference type="RefSeq" id="WP_283175194.1">
    <property type="nucleotide sequence ID" value="NZ_JAPNOA010000058.1"/>
</dbReference>
<keyword evidence="11" id="KW-1185">Reference proteome</keyword>
<feature type="domain" description="Solute-binding protein family 3/N-terminal" evidence="9">
    <location>
        <begin position="39"/>
        <end position="265"/>
    </location>
</feature>
<keyword evidence="3 8" id="KW-0732">Signal</keyword>
<dbReference type="InterPro" id="IPR023346">
    <property type="entry name" value="Lysozyme-like_dom_sf"/>
</dbReference>
<dbReference type="EMBL" id="JAPNOA010000058">
    <property type="protein sequence ID" value="MCY0966988.1"/>
    <property type="molecule type" value="Genomic_DNA"/>
</dbReference>
<dbReference type="AlphaFoldDB" id="A0A9X3EQF5"/>
<evidence type="ECO:0000256" key="1">
    <source>
        <dbReference type="ARBA" id="ARBA00007734"/>
    </source>
</evidence>
<dbReference type="SUPFAM" id="SSF53955">
    <property type="entry name" value="Lysozyme-like"/>
    <property type="match status" value="1"/>
</dbReference>
<dbReference type="Pfam" id="PF00497">
    <property type="entry name" value="SBP_bac_3"/>
    <property type="match status" value="1"/>
</dbReference>
<dbReference type="InterPro" id="IPR000189">
    <property type="entry name" value="Transglyc_AS"/>
</dbReference>
<dbReference type="InterPro" id="IPR023703">
    <property type="entry name" value="MltF"/>
</dbReference>
<dbReference type="SMART" id="SM00062">
    <property type="entry name" value="PBPb"/>
    <property type="match status" value="1"/>
</dbReference>
<dbReference type="GO" id="GO:0009279">
    <property type="term" value="C:cell outer membrane"/>
    <property type="evidence" value="ECO:0007669"/>
    <property type="project" value="UniProtKB-SubCell"/>
</dbReference>
<comment type="caution">
    <text evidence="8">Lacks conserved residue(s) required for the propagation of feature annotation.</text>
</comment>
<comment type="similarity">
    <text evidence="2">Belongs to the bacterial solute-binding protein 3 family.</text>
</comment>
<comment type="catalytic activity">
    <reaction evidence="8">
        <text>Exolytic cleavage of the (1-&gt;4)-beta-glycosidic linkage between N-acetylmuramic acid (MurNAc) and N-acetylglucosamine (GlcNAc) residues in peptidoglycan, from either the reducing or the non-reducing ends of the peptidoglycan chains, with concomitant formation of a 1,6-anhydrobond in the MurNAc residue.</text>
        <dbReference type="EC" id="4.2.2.n1"/>
    </reaction>
</comment>
<dbReference type="HAMAP" id="MF_02016">
    <property type="entry name" value="MltF"/>
    <property type="match status" value="1"/>
</dbReference>
<name>A0A9X3EQF5_9GAMM</name>
<dbReference type="Proteomes" id="UP001150830">
    <property type="component" value="Unassembled WGS sequence"/>
</dbReference>
<evidence type="ECO:0000256" key="5">
    <source>
        <dbReference type="ARBA" id="ARBA00023237"/>
    </source>
</evidence>
<proteinExistence type="inferred from homology"/>
<evidence type="ECO:0000313" key="11">
    <source>
        <dbReference type="Proteomes" id="UP001150830"/>
    </source>
</evidence>
<keyword evidence="5 8" id="KW-0998">Cell outer membrane</keyword>
<comment type="similarity">
    <text evidence="1">Belongs to the transglycosylase Slt family.</text>
</comment>
<dbReference type="Gene3D" id="1.10.530.10">
    <property type="match status" value="1"/>
</dbReference>
<keyword evidence="7 8" id="KW-0961">Cell wall biogenesis/degradation</keyword>
<feature type="region of interest" description="LT domain" evidence="8">
    <location>
        <begin position="266"/>
        <end position="484"/>
    </location>
</feature>
<evidence type="ECO:0000256" key="3">
    <source>
        <dbReference type="ARBA" id="ARBA00022729"/>
    </source>
</evidence>
<dbReference type="Pfam" id="PF01464">
    <property type="entry name" value="SLT"/>
    <property type="match status" value="1"/>
</dbReference>
<dbReference type="CDD" id="cd13403">
    <property type="entry name" value="MLTF-like"/>
    <property type="match status" value="1"/>
</dbReference>
<dbReference type="PANTHER" id="PTHR35936">
    <property type="entry name" value="MEMBRANE-BOUND LYTIC MUREIN TRANSGLYCOSYLASE F"/>
    <property type="match status" value="1"/>
</dbReference>
<comment type="function">
    <text evidence="8">Murein-degrading enzyme that degrades murein glycan strands and insoluble, high-molecular weight murein sacculi, with the concomitant formation of a 1,6-anhydromuramoyl product. Lytic transglycosylases (LTs) play an integral role in the metabolism of the peptidoglycan (PG) sacculus. Their lytic action creates space within the PG sacculus to allow for its expansion as well as for the insertion of various structures such as secretion systems and flagella.</text>
</comment>
<evidence type="ECO:0000256" key="2">
    <source>
        <dbReference type="ARBA" id="ARBA00010333"/>
    </source>
</evidence>
<evidence type="ECO:0000256" key="4">
    <source>
        <dbReference type="ARBA" id="ARBA00023136"/>
    </source>
</evidence>
<keyword evidence="6 8" id="KW-0456">Lyase</keyword>
<accession>A0A9X3EQF5</accession>
<dbReference type="GO" id="GO:0009253">
    <property type="term" value="P:peptidoglycan catabolic process"/>
    <property type="evidence" value="ECO:0007669"/>
    <property type="project" value="TreeGrafter"/>
</dbReference>
<feature type="signal peptide" evidence="8">
    <location>
        <begin position="1"/>
        <end position="23"/>
    </location>
</feature>
<protein>
    <recommendedName>
        <fullName evidence="8">Membrane-bound lytic murein transglycosylase F</fullName>
        <ecNumber evidence="8">4.2.2.n1</ecNumber>
    </recommendedName>
    <alternativeName>
        <fullName evidence="8">Murein lyase F</fullName>
    </alternativeName>
</protein>
<evidence type="ECO:0000256" key="6">
    <source>
        <dbReference type="ARBA" id="ARBA00023239"/>
    </source>
</evidence>
<reference evidence="10" key="1">
    <citation type="submission" date="2022-11" db="EMBL/GenBank/DDBJ databases">
        <title>Parathalassolutuus dongxingensis gen. nov., sp. nov., a novel member of family Oceanospirillaceae isolated from a coastal shrimp pond in Guangxi, China.</title>
        <authorList>
            <person name="Chen H."/>
        </authorList>
    </citation>
    <scope>NUCLEOTIDE SEQUENCE</scope>
    <source>
        <strain evidence="10">G-43</strain>
    </source>
</reference>
<dbReference type="InterPro" id="IPR008258">
    <property type="entry name" value="Transglycosylase_SLT_dom_1"/>
</dbReference>
<organism evidence="10 11">
    <name type="scientific">Parathalassolituus penaei</name>
    <dbReference type="NCBI Taxonomy" id="2997323"/>
    <lineage>
        <taxon>Bacteria</taxon>
        <taxon>Pseudomonadati</taxon>
        <taxon>Pseudomonadota</taxon>
        <taxon>Gammaproteobacteria</taxon>
        <taxon>Oceanospirillales</taxon>
        <taxon>Oceanospirillaceae</taxon>
        <taxon>Parathalassolituus</taxon>
    </lineage>
</organism>
<dbReference type="Gene3D" id="3.40.190.10">
    <property type="entry name" value="Periplasmic binding protein-like II"/>
    <property type="match status" value="2"/>
</dbReference>
<dbReference type="GO" id="GO:0008933">
    <property type="term" value="F:peptidoglycan lytic transglycosylase activity"/>
    <property type="evidence" value="ECO:0007669"/>
    <property type="project" value="UniProtKB-UniRule"/>
</dbReference>
<comment type="subcellular location">
    <subcellularLocation>
        <location evidence="8">Cell outer membrane</location>
        <topology evidence="8">Peripheral membrane protein</topology>
    </subcellularLocation>
    <text evidence="8">Attached to the inner leaflet of the outer membrane.</text>
</comment>
<dbReference type="PANTHER" id="PTHR35936:SF32">
    <property type="entry name" value="MEMBRANE-BOUND LYTIC MUREIN TRANSGLYCOSYLASE F"/>
    <property type="match status" value="1"/>
</dbReference>
<dbReference type="EC" id="4.2.2.n1" evidence="8"/>
<dbReference type="InterPro" id="IPR001638">
    <property type="entry name" value="Solute-binding_3/MltF_N"/>
</dbReference>
<evidence type="ECO:0000259" key="9">
    <source>
        <dbReference type="SMART" id="SM00062"/>
    </source>
</evidence>
<dbReference type="CDD" id="cd01009">
    <property type="entry name" value="PBP2_YfhD_N"/>
    <property type="match status" value="1"/>
</dbReference>
<dbReference type="PROSITE" id="PS00922">
    <property type="entry name" value="TRANSGLYCOSYLASE"/>
    <property type="match status" value="1"/>
</dbReference>
<dbReference type="GO" id="GO:0071555">
    <property type="term" value="P:cell wall organization"/>
    <property type="evidence" value="ECO:0007669"/>
    <property type="project" value="UniProtKB-KW"/>
</dbReference>
<dbReference type="GO" id="GO:0016998">
    <property type="term" value="P:cell wall macromolecule catabolic process"/>
    <property type="evidence" value="ECO:0007669"/>
    <property type="project" value="UniProtKB-UniRule"/>
</dbReference>
<evidence type="ECO:0000256" key="8">
    <source>
        <dbReference type="HAMAP-Rule" id="MF_02016"/>
    </source>
</evidence>
<comment type="domain">
    <text evidence="8">The N-terminal domain does not have lytic activity and probably modulates enzymatic activity. The C-terminal domain is the catalytic active domain.</text>
</comment>
<evidence type="ECO:0000313" key="10">
    <source>
        <dbReference type="EMBL" id="MCY0966988.1"/>
    </source>
</evidence>
<comment type="similarity">
    <text evidence="8">In the C-terminal section; belongs to the transglycosylase Slt family.</text>
</comment>
<keyword evidence="4 8" id="KW-0472">Membrane</keyword>
<dbReference type="SUPFAM" id="SSF53850">
    <property type="entry name" value="Periplasmic binding protein-like II"/>
    <property type="match status" value="1"/>
</dbReference>
<dbReference type="NCBIfam" id="NF008112">
    <property type="entry name" value="PRK10859.1"/>
    <property type="match status" value="1"/>
</dbReference>
<comment type="similarity">
    <text evidence="8">In the N-terminal section; belongs to the bacterial solute-binding protein 3 family.</text>
</comment>
<comment type="caution">
    <text evidence="10">The sequence shown here is derived from an EMBL/GenBank/DDBJ whole genome shotgun (WGS) entry which is preliminary data.</text>
</comment>
<gene>
    <name evidence="8 10" type="primary">mltF</name>
    <name evidence="10" type="ORF">OUO13_17560</name>
</gene>
<sequence length="484" mass="54767" precursor="true">MLTKSVKLICSLATVLVCLTSVTGSVRPSQLEQIRMQGAITIVTRNSPTTYFEDRSGTTGYEYELAKAYADFLGVDLRIVVANSTNEVFDILENGKADLAAAGLTKTAERERDYRFSEPYQEVSEQLVYRRNSDKKPGTLADLPGKNLVVTSGSSHSETLRNTQAEQVPELSWSESADLDTTDLLQMVSDGEIDYTVVDSNEYSMVKAYFPNVAVAFNLRDNMPMAWAFPHKRDASLYQSAMDFFQNRQTRNTLANLNERYYGHVDELDYTGAKHFSKVSNRKLNQYKKLFITYGNKQGFDWRLLAAIGYQESNWDPQATSKTGVRGLMMLTQQTAEYLGVTDRLNPEQSIRGGARYLAEIRDKFDSQVKEPDRSWLALAAYNVGFGHLQDARRLAYEMGGNPNLWRDVKETLPLLSQRRYFRNSRHGYAQGQHAVDYVQNIRRYYDVLVWNDEQSVQQVAIRQNGGEDLVSSGSGITVVPPLL</sequence>
<evidence type="ECO:0000256" key="7">
    <source>
        <dbReference type="ARBA" id="ARBA00023316"/>
    </source>
</evidence>